<reference evidence="2 3" key="1">
    <citation type="submission" date="2018-06" db="EMBL/GenBank/DDBJ databases">
        <title>Genomic Encyclopedia of Archaeal and Bacterial Type Strains, Phase II (KMG-II): from individual species to whole genera.</title>
        <authorList>
            <person name="Goeker M."/>
        </authorList>
    </citation>
    <scope>NUCLEOTIDE SEQUENCE [LARGE SCALE GENOMIC DNA]</scope>
    <source>
        <strain evidence="2 3">DSM 15361</strain>
    </source>
</reference>
<dbReference type="EMBL" id="QKYV01000001">
    <property type="protein sequence ID" value="PZW43883.1"/>
    <property type="molecule type" value="Genomic_DNA"/>
</dbReference>
<keyword evidence="2" id="KW-0645">Protease</keyword>
<dbReference type="Proteomes" id="UP000249542">
    <property type="component" value="Unassembled WGS sequence"/>
</dbReference>
<evidence type="ECO:0000313" key="3">
    <source>
        <dbReference type="Proteomes" id="UP000249542"/>
    </source>
</evidence>
<dbReference type="PROSITE" id="PS51257">
    <property type="entry name" value="PROKAR_LIPOPROTEIN"/>
    <property type="match status" value="1"/>
</dbReference>
<dbReference type="GO" id="GO:0008233">
    <property type="term" value="F:peptidase activity"/>
    <property type="evidence" value="ECO:0007669"/>
    <property type="project" value="UniProtKB-KW"/>
</dbReference>
<feature type="domain" description="PrcB C-terminal" evidence="1">
    <location>
        <begin position="85"/>
        <end position="138"/>
    </location>
</feature>
<keyword evidence="2" id="KW-0378">Hydrolase</keyword>
<comment type="caution">
    <text evidence="2">The sequence shown here is derived from an EMBL/GenBank/DDBJ whole genome shotgun (WGS) entry which is preliminary data.</text>
</comment>
<dbReference type="RefSeq" id="WP_111539569.1">
    <property type="nucleotide sequence ID" value="NZ_QKYV01000001.1"/>
</dbReference>
<dbReference type="InterPro" id="IPR025748">
    <property type="entry name" value="PrcB_C_dom"/>
</dbReference>
<evidence type="ECO:0000313" key="2">
    <source>
        <dbReference type="EMBL" id="PZW43883.1"/>
    </source>
</evidence>
<proteinExistence type="predicted"/>
<accession>A0A2W7IYY5</accession>
<dbReference type="GO" id="GO:0006508">
    <property type="term" value="P:proteolysis"/>
    <property type="evidence" value="ECO:0007669"/>
    <property type="project" value="UniProtKB-KW"/>
</dbReference>
<name>A0A2W7IYY5_9FLAO</name>
<protein>
    <submittedName>
        <fullName evidence="2">Protease stability complex PrcB-like protein</fullName>
    </submittedName>
</protein>
<keyword evidence="3" id="KW-1185">Reference proteome</keyword>
<evidence type="ECO:0000259" key="1">
    <source>
        <dbReference type="Pfam" id="PF14343"/>
    </source>
</evidence>
<dbReference type="AlphaFoldDB" id="A0A2W7IYY5"/>
<gene>
    <name evidence="2" type="ORF">LX95_00211</name>
</gene>
<sequence>MKKLLCISLTLILFSCNSAQKPIEISLKKISQGNLYGNGQEQIDEQQMVITSQEDWINLKKKIISTGNSSNDLPNLSIDFKERILIVLFDKQQTTGGHSIEIVESEQTPDKIIFKYRKSHPEGMATSVMTQPYYLASIIKTNREIIFEEIK</sequence>
<organism evidence="2 3">
    <name type="scientific">Mesonia algae</name>
    <dbReference type="NCBI Taxonomy" id="213248"/>
    <lineage>
        <taxon>Bacteria</taxon>
        <taxon>Pseudomonadati</taxon>
        <taxon>Bacteroidota</taxon>
        <taxon>Flavobacteriia</taxon>
        <taxon>Flavobacteriales</taxon>
        <taxon>Flavobacteriaceae</taxon>
        <taxon>Mesonia</taxon>
    </lineage>
</organism>
<dbReference type="Pfam" id="PF14343">
    <property type="entry name" value="PrcB_C"/>
    <property type="match status" value="1"/>
</dbReference>